<reference evidence="1 2" key="1">
    <citation type="journal article" date="2011" name="Stand. Genomic Sci.">
        <title>Complete genome sequence of Haliscomenobacter hydrossis type strain (O).</title>
        <authorList>
            <consortium name="US DOE Joint Genome Institute (JGI-PGF)"/>
            <person name="Daligault H."/>
            <person name="Lapidus A."/>
            <person name="Zeytun A."/>
            <person name="Nolan M."/>
            <person name="Lucas S."/>
            <person name="Del Rio T.G."/>
            <person name="Tice H."/>
            <person name="Cheng J.F."/>
            <person name="Tapia R."/>
            <person name="Han C."/>
            <person name="Goodwin L."/>
            <person name="Pitluck S."/>
            <person name="Liolios K."/>
            <person name="Pagani I."/>
            <person name="Ivanova N."/>
            <person name="Huntemann M."/>
            <person name="Mavromatis K."/>
            <person name="Mikhailova N."/>
            <person name="Pati A."/>
            <person name="Chen A."/>
            <person name="Palaniappan K."/>
            <person name="Land M."/>
            <person name="Hauser L."/>
            <person name="Brambilla E.M."/>
            <person name="Rohde M."/>
            <person name="Verbarg S."/>
            <person name="Goker M."/>
            <person name="Bristow J."/>
            <person name="Eisen J.A."/>
            <person name="Markowitz V."/>
            <person name="Hugenholtz P."/>
            <person name="Kyrpides N.C."/>
            <person name="Klenk H.P."/>
            <person name="Woyke T."/>
        </authorList>
    </citation>
    <scope>NUCLEOTIDE SEQUENCE [LARGE SCALE GENOMIC DNA]</scope>
    <source>
        <strain evidence="2">ATCC 27775 / DSM 1100 / LMG 10767 / O</strain>
    </source>
</reference>
<reference key="2">
    <citation type="submission" date="2011-04" db="EMBL/GenBank/DDBJ databases">
        <title>Complete sequence of chromosome of Haliscomenobacter hydrossis DSM 1100.</title>
        <authorList>
            <consortium name="US DOE Joint Genome Institute (JGI-PGF)"/>
            <person name="Lucas S."/>
            <person name="Han J."/>
            <person name="Lapidus A."/>
            <person name="Bruce D."/>
            <person name="Goodwin L."/>
            <person name="Pitluck S."/>
            <person name="Peters L."/>
            <person name="Kyrpides N."/>
            <person name="Mavromatis K."/>
            <person name="Ivanova N."/>
            <person name="Ovchinnikova G."/>
            <person name="Pagani I."/>
            <person name="Daligault H."/>
            <person name="Detter J.C."/>
            <person name="Han C."/>
            <person name="Land M."/>
            <person name="Hauser L."/>
            <person name="Markowitz V."/>
            <person name="Cheng J.-F."/>
            <person name="Hugenholtz P."/>
            <person name="Woyke T."/>
            <person name="Wu D."/>
            <person name="Verbarg S."/>
            <person name="Frueling A."/>
            <person name="Brambilla E."/>
            <person name="Klenk H.-P."/>
            <person name="Eisen J.A."/>
        </authorList>
    </citation>
    <scope>NUCLEOTIDE SEQUENCE</scope>
    <source>
        <strain>DSM 1100</strain>
    </source>
</reference>
<dbReference type="AlphaFoldDB" id="F4L637"/>
<dbReference type="InterPro" id="IPR021388">
    <property type="entry name" value="DUF3024"/>
</dbReference>
<evidence type="ECO:0008006" key="3">
    <source>
        <dbReference type="Google" id="ProtNLM"/>
    </source>
</evidence>
<dbReference type="eggNOG" id="ENOG5032TDX">
    <property type="taxonomic scope" value="Bacteria"/>
</dbReference>
<protein>
    <recommendedName>
        <fullName evidence="3">DUF3024 domain-containing protein</fullName>
    </recommendedName>
</protein>
<gene>
    <name evidence="1" type="ordered locus">Halhy_5272</name>
</gene>
<dbReference type="Proteomes" id="UP000008461">
    <property type="component" value="Chromosome"/>
</dbReference>
<sequence length="115" mass="13578">MALTEKQIQEIQVAGESFLQLRRPPEAIRSKLDLIYRIEGQNVLVYEVRPQWDDPAKITETPIAKTTFVQTQNVWKIYWMQADLKWHRYSPKHQVKSIKTFFEVVADDAFSCFFG</sequence>
<evidence type="ECO:0000313" key="1">
    <source>
        <dbReference type="EMBL" id="AEE53097.1"/>
    </source>
</evidence>
<dbReference type="EMBL" id="CP002691">
    <property type="protein sequence ID" value="AEE53097.1"/>
    <property type="molecule type" value="Genomic_DNA"/>
</dbReference>
<dbReference type="Pfam" id="PF11225">
    <property type="entry name" value="DUF3024"/>
    <property type="match status" value="1"/>
</dbReference>
<organism evidence="1 2">
    <name type="scientific">Haliscomenobacter hydrossis (strain ATCC 27775 / DSM 1100 / LMG 10767 / O)</name>
    <dbReference type="NCBI Taxonomy" id="760192"/>
    <lineage>
        <taxon>Bacteria</taxon>
        <taxon>Pseudomonadati</taxon>
        <taxon>Bacteroidota</taxon>
        <taxon>Saprospiria</taxon>
        <taxon>Saprospirales</taxon>
        <taxon>Haliscomenobacteraceae</taxon>
        <taxon>Haliscomenobacter</taxon>
    </lineage>
</organism>
<dbReference type="RefSeq" id="WP_013767632.1">
    <property type="nucleotide sequence ID" value="NC_015510.1"/>
</dbReference>
<dbReference type="HOGENOM" id="CLU_161337_1_0_10"/>
<dbReference type="KEGG" id="hhy:Halhy_5272"/>
<name>F4L637_HALH1</name>
<keyword evidence="2" id="KW-1185">Reference proteome</keyword>
<dbReference type="STRING" id="760192.Halhy_5272"/>
<accession>F4L637</accession>
<proteinExistence type="predicted"/>
<evidence type="ECO:0000313" key="2">
    <source>
        <dbReference type="Proteomes" id="UP000008461"/>
    </source>
</evidence>
<dbReference type="OrthoDB" id="1362002at2"/>